<organism evidence="4 5">
    <name type="scientific">Saccharothrix hoggarensis</name>
    <dbReference type="NCBI Taxonomy" id="913853"/>
    <lineage>
        <taxon>Bacteria</taxon>
        <taxon>Bacillati</taxon>
        <taxon>Actinomycetota</taxon>
        <taxon>Actinomycetes</taxon>
        <taxon>Pseudonocardiales</taxon>
        <taxon>Pseudonocardiaceae</taxon>
        <taxon>Saccharothrix</taxon>
    </lineage>
</organism>
<keyword evidence="2" id="KW-1133">Transmembrane helix</keyword>
<sequence>MSPSTRVPWDRRTRTSGDRPRVIVIGAGMAGMAVGCYGQMSGLETRIFESHVLPGGCCTAWAREGYLFDYCIDWLNGTAPGNEANQVWRELGALDGKAITRFDEINRVVAEDGRSVTFHTDPDRLQAELEACSPADAAKIRRFCADLRRFVRLEIHPFLTPTPLMSWREKLRMLGKVLPALGLFRRTGGTQMADFADSLSDPFLAAALRNMFYQDPRTFALIPFHYTMAEAHKGNVGMPQGGSLGLARSVEERYLGLGGRIDFRAKVTRVLVEDGRAVGVELRNGERHYADHVVAAGDVHTTVTKLLGGEYTNPRLDTLFTEVAPDPEQLYPAVVSVFVGFRGDVAADEPVSTTYLLPEEDVARLPGVLQKSLVVHLRSRLIAGLAPEGRSLIHCTYFSDYDTWKALRSTDRRAYWDLKRQLAAFIREFLERRFPGIDERVEVVQVATPATTERYTGNHRGSILGWKSPKADDLVDDLIAKDRLALPGLAGFHLAGQWVGSGGLLRAAASGRFAAQYLCRELGVPFHAEESRGAEPWQAGKLGDLPQLDNWTERPRAARPTARTSRT</sequence>
<dbReference type="EMBL" id="JBHTLK010000245">
    <property type="protein sequence ID" value="MFD1151505.1"/>
    <property type="molecule type" value="Genomic_DNA"/>
</dbReference>
<evidence type="ECO:0000256" key="1">
    <source>
        <dbReference type="SAM" id="MobiDB-lite"/>
    </source>
</evidence>
<feature type="region of interest" description="Disordered" evidence="1">
    <location>
        <begin position="533"/>
        <end position="567"/>
    </location>
</feature>
<feature type="domain" description="Amine oxidase" evidence="3">
    <location>
        <begin position="29"/>
        <end position="518"/>
    </location>
</feature>
<dbReference type="Gene3D" id="3.50.50.60">
    <property type="entry name" value="FAD/NAD(P)-binding domain"/>
    <property type="match status" value="2"/>
</dbReference>
<feature type="compositionally biased region" description="Low complexity" evidence="1">
    <location>
        <begin position="558"/>
        <end position="567"/>
    </location>
</feature>
<feature type="transmembrane region" description="Helical" evidence="2">
    <location>
        <begin position="21"/>
        <end position="40"/>
    </location>
</feature>
<reference evidence="5" key="1">
    <citation type="journal article" date="2019" name="Int. J. Syst. Evol. Microbiol.">
        <title>The Global Catalogue of Microorganisms (GCM) 10K type strain sequencing project: providing services to taxonomists for standard genome sequencing and annotation.</title>
        <authorList>
            <consortium name="The Broad Institute Genomics Platform"/>
            <consortium name="The Broad Institute Genome Sequencing Center for Infectious Disease"/>
            <person name="Wu L."/>
            <person name="Ma J."/>
        </authorList>
    </citation>
    <scope>NUCLEOTIDE SEQUENCE [LARGE SCALE GENOMIC DNA]</scope>
    <source>
        <strain evidence="5">CCUG 60214</strain>
    </source>
</reference>
<keyword evidence="2" id="KW-0812">Transmembrane</keyword>
<dbReference type="PANTHER" id="PTHR43734">
    <property type="entry name" value="PHYTOENE DESATURASE"/>
    <property type="match status" value="1"/>
</dbReference>
<keyword evidence="5" id="KW-1185">Reference proteome</keyword>
<protein>
    <submittedName>
        <fullName evidence="4">Phytoene desaturase family protein</fullName>
    </submittedName>
</protein>
<dbReference type="SUPFAM" id="SSF51905">
    <property type="entry name" value="FAD/NAD(P)-binding domain"/>
    <property type="match status" value="1"/>
</dbReference>
<comment type="caution">
    <text evidence="4">The sequence shown here is derived from an EMBL/GenBank/DDBJ whole genome shotgun (WGS) entry which is preliminary data.</text>
</comment>
<accession>A0ABW3R3I3</accession>
<proteinExistence type="predicted"/>
<evidence type="ECO:0000259" key="3">
    <source>
        <dbReference type="Pfam" id="PF01593"/>
    </source>
</evidence>
<evidence type="ECO:0000256" key="2">
    <source>
        <dbReference type="SAM" id="Phobius"/>
    </source>
</evidence>
<dbReference type="Pfam" id="PF01593">
    <property type="entry name" value="Amino_oxidase"/>
    <property type="match status" value="1"/>
</dbReference>
<dbReference type="RefSeq" id="WP_380728568.1">
    <property type="nucleotide sequence ID" value="NZ_JBHTLK010000245.1"/>
</dbReference>
<dbReference type="Proteomes" id="UP001597168">
    <property type="component" value="Unassembled WGS sequence"/>
</dbReference>
<name>A0ABW3R3I3_9PSEU</name>
<keyword evidence="2" id="KW-0472">Membrane</keyword>
<gene>
    <name evidence="4" type="ORF">ACFQ3T_30605</name>
</gene>
<dbReference type="PANTHER" id="PTHR43734:SF4">
    <property type="entry name" value="AMINE OXIDASE DOMAIN-CONTAINING PROTEIN"/>
    <property type="match status" value="1"/>
</dbReference>
<dbReference type="InterPro" id="IPR002937">
    <property type="entry name" value="Amino_oxidase"/>
</dbReference>
<evidence type="ECO:0000313" key="5">
    <source>
        <dbReference type="Proteomes" id="UP001597168"/>
    </source>
</evidence>
<evidence type="ECO:0000313" key="4">
    <source>
        <dbReference type="EMBL" id="MFD1151505.1"/>
    </source>
</evidence>
<dbReference type="InterPro" id="IPR036188">
    <property type="entry name" value="FAD/NAD-bd_sf"/>
</dbReference>